<dbReference type="PROSITE" id="PS00503">
    <property type="entry name" value="PECTINESTERASE_2"/>
    <property type="match status" value="1"/>
</dbReference>
<reference evidence="7" key="1">
    <citation type="submission" date="2021-01" db="EMBL/GenBank/DDBJ databases">
        <title>Whole genome shotgun sequence of Rugosimonospora africana NBRC 104875.</title>
        <authorList>
            <person name="Komaki H."/>
            <person name="Tamura T."/>
        </authorList>
    </citation>
    <scope>NUCLEOTIDE SEQUENCE</scope>
    <source>
        <strain evidence="7">NBRC 104875</strain>
    </source>
</reference>
<dbReference type="UniPathway" id="UPA00545">
    <property type="reaction ID" value="UER00823"/>
</dbReference>
<evidence type="ECO:0000256" key="3">
    <source>
        <dbReference type="ARBA" id="ARBA00023085"/>
    </source>
</evidence>
<comment type="pathway">
    <text evidence="5">Glycan metabolism; pectin degradation; 2-dehydro-3-deoxy-D-gluconate from pectin: step 1/5.</text>
</comment>
<dbReference type="InterPro" id="IPR012334">
    <property type="entry name" value="Pectin_lyas_fold"/>
</dbReference>
<proteinExistence type="inferred from homology"/>
<dbReference type="Proteomes" id="UP000642748">
    <property type="component" value="Unassembled WGS sequence"/>
</dbReference>
<dbReference type="PANTHER" id="PTHR31321:SF57">
    <property type="entry name" value="PECTINESTERASE 53-RELATED"/>
    <property type="match status" value="1"/>
</dbReference>
<dbReference type="InterPro" id="IPR011050">
    <property type="entry name" value="Pectin_lyase_fold/virulence"/>
</dbReference>
<keyword evidence="8" id="KW-1185">Reference proteome</keyword>
<keyword evidence="2 5" id="KW-0378">Hydrolase</keyword>
<gene>
    <name evidence="7" type="ORF">Raf01_23970</name>
</gene>
<dbReference type="GO" id="GO:0045490">
    <property type="term" value="P:pectin catabolic process"/>
    <property type="evidence" value="ECO:0007669"/>
    <property type="project" value="UniProtKB-UniRule"/>
</dbReference>
<dbReference type="GO" id="GO:0009279">
    <property type="term" value="C:cell outer membrane"/>
    <property type="evidence" value="ECO:0007669"/>
    <property type="project" value="TreeGrafter"/>
</dbReference>
<evidence type="ECO:0000256" key="2">
    <source>
        <dbReference type="ARBA" id="ARBA00022801"/>
    </source>
</evidence>
<evidence type="ECO:0000313" key="7">
    <source>
        <dbReference type="EMBL" id="GIH14225.1"/>
    </source>
</evidence>
<dbReference type="InterPro" id="IPR000070">
    <property type="entry name" value="Pectinesterase_cat"/>
</dbReference>
<comment type="caution">
    <text evidence="7">The sequence shown here is derived from an EMBL/GenBank/DDBJ whole genome shotgun (WGS) entry which is preliminary data.</text>
</comment>
<keyword evidence="3 5" id="KW-0063">Aspartyl esterase</keyword>
<sequence>MNPRTATRMRPLRPGSTTLAGIALAALAGLGLATLPAGVAQAACHRSSTVVVAGNGSGDFTSVQAAVDAAPSGNTHRYTIRIRPGTYKELVTIPADKPYLSFVGTGRRASDVVITYDNANGTPKPGGGTYGTSGSASVTIDGNDFTARNLTFSNSFDEAAHPEITSQQAVAVLTHADRLVFDNVRFLGNQDTLYVNSPAATTVSRAYFRSCYVEGDVDFIFGRGTAVFDHCHVNSLDRGSATNNGYVTAASTDISNPYGFLFYRCTLTSAAAAGTVYLGRPWHPSGDPNALGQVVYRESTLGAQIQSAPWTDMSGFSWKDARFAEYRDRGPGAAVSTDRPQLTDAQAATYTPRRYLAGTDGWNPIH</sequence>
<comment type="similarity">
    <text evidence="1">Belongs to the pectinesterase family.</text>
</comment>
<evidence type="ECO:0000259" key="6">
    <source>
        <dbReference type="Pfam" id="PF01095"/>
    </source>
</evidence>
<dbReference type="Gene3D" id="2.160.20.10">
    <property type="entry name" value="Single-stranded right-handed beta-helix, Pectin lyase-like"/>
    <property type="match status" value="1"/>
</dbReference>
<organism evidence="7 8">
    <name type="scientific">Rugosimonospora africana</name>
    <dbReference type="NCBI Taxonomy" id="556532"/>
    <lineage>
        <taxon>Bacteria</taxon>
        <taxon>Bacillati</taxon>
        <taxon>Actinomycetota</taxon>
        <taxon>Actinomycetes</taxon>
        <taxon>Micromonosporales</taxon>
        <taxon>Micromonosporaceae</taxon>
        <taxon>Rugosimonospora</taxon>
    </lineage>
</organism>
<dbReference type="EMBL" id="BONZ01000021">
    <property type="protein sequence ID" value="GIH14225.1"/>
    <property type="molecule type" value="Genomic_DNA"/>
</dbReference>
<comment type="catalytic activity">
    <reaction evidence="5">
        <text>[(1-&gt;4)-alpha-D-galacturonosyl methyl ester](n) + n H2O = [(1-&gt;4)-alpha-D-galacturonosyl](n) + n methanol + n H(+)</text>
        <dbReference type="Rhea" id="RHEA:22380"/>
        <dbReference type="Rhea" id="RHEA-COMP:14570"/>
        <dbReference type="Rhea" id="RHEA-COMP:14573"/>
        <dbReference type="ChEBI" id="CHEBI:15377"/>
        <dbReference type="ChEBI" id="CHEBI:15378"/>
        <dbReference type="ChEBI" id="CHEBI:17790"/>
        <dbReference type="ChEBI" id="CHEBI:140522"/>
        <dbReference type="ChEBI" id="CHEBI:140523"/>
        <dbReference type="EC" id="3.1.1.11"/>
    </reaction>
</comment>
<evidence type="ECO:0000256" key="1">
    <source>
        <dbReference type="ARBA" id="ARBA00008891"/>
    </source>
</evidence>
<protein>
    <recommendedName>
        <fullName evidence="5">Pectinesterase</fullName>
        <ecNumber evidence="5">3.1.1.11</ecNumber>
    </recommendedName>
</protein>
<dbReference type="GO" id="GO:0042545">
    <property type="term" value="P:cell wall modification"/>
    <property type="evidence" value="ECO:0007669"/>
    <property type="project" value="UniProtKB-UniRule"/>
</dbReference>
<evidence type="ECO:0000256" key="4">
    <source>
        <dbReference type="PROSITE-ProRule" id="PRU10040"/>
    </source>
</evidence>
<dbReference type="EC" id="3.1.1.11" evidence="5"/>
<evidence type="ECO:0000313" key="8">
    <source>
        <dbReference type="Proteomes" id="UP000642748"/>
    </source>
</evidence>
<evidence type="ECO:0000256" key="5">
    <source>
        <dbReference type="RuleBase" id="RU000589"/>
    </source>
</evidence>
<dbReference type="AlphaFoldDB" id="A0A8J3QRA0"/>
<name>A0A8J3QRA0_9ACTN</name>
<dbReference type="SUPFAM" id="SSF51126">
    <property type="entry name" value="Pectin lyase-like"/>
    <property type="match status" value="1"/>
</dbReference>
<feature type="domain" description="Pectinesterase catalytic" evidence="6">
    <location>
        <begin position="50"/>
        <end position="358"/>
    </location>
</feature>
<dbReference type="GO" id="GO:0030599">
    <property type="term" value="F:pectinesterase activity"/>
    <property type="evidence" value="ECO:0007669"/>
    <property type="project" value="UniProtKB-UniRule"/>
</dbReference>
<dbReference type="InterPro" id="IPR033131">
    <property type="entry name" value="Pectinesterase_Asp_AS"/>
</dbReference>
<accession>A0A8J3QRA0</accession>
<dbReference type="PANTHER" id="PTHR31321">
    <property type="entry name" value="ACYL-COA THIOESTER HYDROLASE YBHC-RELATED"/>
    <property type="match status" value="1"/>
</dbReference>
<dbReference type="Pfam" id="PF01095">
    <property type="entry name" value="Pectinesterase"/>
    <property type="match status" value="1"/>
</dbReference>
<feature type="active site" evidence="4">
    <location>
        <position position="218"/>
    </location>
</feature>